<name>A0AA38FM90_TAXCH</name>
<sequence>MEMEKFLSMNGGQGEYNYAQNSNLIQKKALLSVKHLLEESIWSWKNTFNCQTLRIADLGCSSGPNTLFITKIIKKEIHKKYVHQGMSVPEFQFFYNDLPSNDFNSLFHLLLAEKSCNLLAGVPGSFYTRLFPLNSLHFIHSTFGIHWLSQIPSEVEDKNSEAWNRGRIYISEEGSAGVADAYFAQFQRDLNAFLKARAKEMVVGGRMFLLFMTRLSADRRKQPHVLVDSLAGAMIELASQGIIEEEKLDSFNIPLYFPNNEEVKSEVYKEGSFAIVGGLESFAHEVDDHYDNDKEAYASLLSNHARAAFEGLLLHHFGEGVINDLFVAHTTLIANNMEEVMKIWKKAKYMMTLTLERNLRYAFIYKGIFFMQNLGPFE</sequence>
<dbReference type="AlphaFoldDB" id="A0AA38FM90"/>
<comment type="caution">
    <text evidence="3">The sequence shown here is derived from an EMBL/GenBank/DDBJ whole genome shotgun (WGS) entry which is preliminary data.</text>
</comment>
<gene>
    <name evidence="3" type="ORF">KI387_010820</name>
</gene>
<dbReference type="OMA" id="LRYAFIY"/>
<dbReference type="InterPro" id="IPR005299">
    <property type="entry name" value="MeTrfase_7"/>
</dbReference>
<organism evidence="3 4">
    <name type="scientific">Taxus chinensis</name>
    <name type="common">Chinese yew</name>
    <name type="synonym">Taxus wallichiana var. chinensis</name>
    <dbReference type="NCBI Taxonomy" id="29808"/>
    <lineage>
        <taxon>Eukaryota</taxon>
        <taxon>Viridiplantae</taxon>
        <taxon>Streptophyta</taxon>
        <taxon>Embryophyta</taxon>
        <taxon>Tracheophyta</taxon>
        <taxon>Spermatophyta</taxon>
        <taxon>Pinopsida</taxon>
        <taxon>Pinidae</taxon>
        <taxon>Conifers II</taxon>
        <taxon>Cupressales</taxon>
        <taxon>Taxaceae</taxon>
        <taxon>Taxus</taxon>
    </lineage>
</organism>
<reference evidence="3 4" key="1">
    <citation type="journal article" date="2021" name="Nat. Plants">
        <title>The Taxus genome provides insights into paclitaxel biosynthesis.</title>
        <authorList>
            <person name="Xiong X."/>
            <person name="Gou J."/>
            <person name="Liao Q."/>
            <person name="Li Y."/>
            <person name="Zhou Q."/>
            <person name="Bi G."/>
            <person name="Li C."/>
            <person name="Du R."/>
            <person name="Wang X."/>
            <person name="Sun T."/>
            <person name="Guo L."/>
            <person name="Liang H."/>
            <person name="Lu P."/>
            <person name="Wu Y."/>
            <person name="Zhang Z."/>
            <person name="Ro D.K."/>
            <person name="Shang Y."/>
            <person name="Huang S."/>
            <person name="Yan J."/>
        </authorList>
    </citation>
    <scope>NUCLEOTIDE SEQUENCE [LARGE SCALE GENOMIC DNA]</scope>
    <source>
        <strain evidence="3">Ta-2019</strain>
    </source>
</reference>
<dbReference type="GO" id="GO:0046872">
    <property type="term" value="F:metal ion binding"/>
    <property type="evidence" value="ECO:0007669"/>
    <property type="project" value="UniProtKB-KW"/>
</dbReference>
<dbReference type="InterPro" id="IPR029063">
    <property type="entry name" value="SAM-dependent_MTases_sf"/>
</dbReference>
<dbReference type="EMBL" id="JAHRHJ020000008">
    <property type="protein sequence ID" value="KAH9306416.1"/>
    <property type="molecule type" value="Genomic_DNA"/>
</dbReference>
<dbReference type="Gene3D" id="3.40.50.150">
    <property type="entry name" value="Vaccinia Virus protein VP39"/>
    <property type="match status" value="1"/>
</dbReference>
<dbReference type="Pfam" id="PF03492">
    <property type="entry name" value="Methyltransf_7"/>
    <property type="match status" value="1"/>
</dbReference>
<proteinExistence type="predicted"/>
<keyword evidence="1" id="KW-0479">Metal-binding</keyword>
<feature type="non-terminal residue" evidence="3">
    <location>
        <position position="378"/>
    </location>
</feature>
<protein>
    <submittedName>
        <fullName evidence="3">Uncharacterized protein</fullName>
    </submittedName>
</protein>
<evidence type="ECO:0000256" key="1">
    <source>
        <dbReference type="ARBA" id="ARBA00022723"/>
    </source>
</evidence>
<dbReference type="InterPro" id="IPR042086">
    <property type="entry name" value="MeTrfase_capping"/>
</dbReference>
<accession>A0AA38FM90</accession>
<keyword evidence="2" id="KW-0460">Magnesium</keyword>
<evidence type="ECO:0000313" key="4">
    <source>
        <dbReference type="Proteomes" id="UP000824469"/>
    </source>
</evidence>
<dbReference type="PANTHER" id="PTHR31009">
    <property type="entry name" value="S-ADENOSYL-L-METHIONINE:CARBOXYL METHYLTRANSFERASE FAMILY PROTEIN"/>
    <property type="match status" value="1"/>
</dbReference>
<dbReference type="GO" id="GO:0008168">
    <property type="term" value="F:methyltransferase activity"/>
    <property type="evidence" value="ECO:0007669"/>
    <property type="project" value="InterPro"/>
</dbReference>
<dbReference type="Gene3D" id="1.10.1200.270">
    <property type="entry name" value="Methyltransferase, alpha-helical capping domain"/>
    <property type="match status" value="1"/>
</dbReference>
<keyword evidence="4" id="KW-1185">Reference proteome</keyword>
<dbReference type="SUPFAM" id="SSF53335">
    <property type="entry name" value="S-adenosyl-L-methionine-dependent methyltransferases"/>
    <property type="match status" value="1"/>
</dbReference>
<evidence type="ECO:0000313" key="3">
    <source>
        <dbReference type="EMBL" id="KAH9306416.1"/>
    </source>
</evidence>
<dbReference type="Proteomes" id="UP000824469">
    <property type="component" value="Unassembled WGS sequence"/>
</dbReference>
<evidence type="ECO:0000256" key="2">
    <source>
        <dbReference type="ARBA" id="ARBA00022842"/>
    </source>
</evidence>